<protein>
    <submittedName>
        <fullName evidence="11">Halocyanin</fullName>
    </submittedName>
</protein>
<dbReference type="Gene3D" id="2.60.40.420">
    <property type="entry name" value="Cupredoxins - blue copper proteins"/>
    <property type="match status" value="1"/>
</dbReference>
<dbReference type="CDD" id="cd04220">
    <property type="entry name" value="Halocyanin"/>
    <property type="match status" value="1"/>
</dbReference>
<keyword evidence="12" id="KW-1185">Reference proteome</keyword>
<comment type="cofactor">
    <cofactor evidence="7">
        <name>Cu(2+)</name>
        <dbReference type="ChEBI" id="CHEBI:29036"/>
    </cofactor>
    <text evidence="7">The crystal structure with reduced Cu(1+) has also been determined.</text>
</comment>
<comment type="subcellular location">
    <subcellularLocation>
        <location evidence="1">Membrane</location>
    </subcellularLocation>
</comment>
<keyword evidence="9" id="KW-1133">Transmembrane helix</keyword>
<dbReference type="AlphaFoldDB" id="M0M1L3"/>
<feature type="compositionally biased region" description="Gly residues" evidence="8">
    <location>
        <begin position="32"/>
        <end position="41"/>
    </location>
</feature>
<dbReference type="PATRIC" id="fig|1132509.6.peg.1650"/>
<feature type="domain" description="Blue (type 1) copper" evidence="10">
    <location>
        <begin position="45"/>
        <end position="129"/>
    </location>
</feature>
<evidence type="ECO:0000259" key="10">
    <source>
        <dbReference type="Pfam" id="PF00127"/>
    </source>
</evidence>
<dbReference type="InterPro" id="IPR002387">
    <property type="entry name" value="Plastocyanin"/>
</dbReference>
<dbReference type="OrthoDB" id="11836at2157"/>
<feature type="binding site" evidence="7">
    <location>
        <position position="114"/>
    </location>
    <ligand>
        <name>Cu cation</name>
        <dbReference type="ChEBI" id="CHEBI:23378"/>
    </ligand>
</feature>
<dbReference type="PANTHER" id="PTHR34192:SF10">
    <property type="entry name" value="PLASTOCYANIN MAJOR ISOFORM, CHLOROPLASTIC-RELATED"/>
    <property type="match status" value="1"/>
</dbReference>
<dbReference type="InterPro" id="IPR000923">
    <property type="entry name" value="BlueCu_1"/>
</dbReference>
<evidence type="ECO:0000256" key="5">
    <source>
        <dbReference type="ARBA" id="ARBA00023008"/>
    </source>
</evidence>
<keyword evidence="6 9" id="KW-0472">Membrane</keyword>
<feature type="binding site" evidence="7">
    <location>
        <position position="78"/>
    </location>
    <ligand>
        <name>Cu cation</name>
        <dbReference type="ChEBI" id="CHEBI:23378"/>
    </ligand>
</feature>
<feature type="binding site" evidence="7">
    <location>
        <position position="122"/>
    </location>
    <ligand>
        <name>Cu cation</name>
        <dbReference type="ChEBI" id="CHEBI:23378"/>
    </ligand>
</feature>
<dbReference type="RefSeq" id="WP_007692395.1">
    <property type="nucleotide sequence ID" value="NZ_AJRK01000366.1"/>
</dbReference>
<evidence type="ECO:0000256" key="8">
    <source>
        <dbReference type="SAM" id="MobiDB-lite"/>
    </source>
</evidence>
<dbReference type="InterPro" id="IPR008972">
    <property type="entry name" value="Cupredoxin"/>
</dbReference>
<dbReference type="Pfam" id="PF00127">
    <property type="entry name" value="Copper-bind"/>
    <property type="match status" value="1"/>
</dbReference>
<keyword evidence="9" id="KW-0812">Transmembrane</keyword>
<dbReference type="Proteomes" id="UP000011566">
    <property type="component" value="Unassembled WGS sequence"/>
</dbReference>
<dbReference type="PANTHER" id="PTHR34192">
    <property type="entry name" value="PLASTOCYANIN MAJOR ISOFORM, CHLOROPLASTIC-RELATED"/>
    <property type="match status" value="1"/>
</dbReference>
<evidence type="ECO:0000256" key="2">
    <source>
        <dbReference type="ARBA" id="ARBA00022448"/>
    </source>
</evidence>
<gene>
    <name evidence="11" type="ORF">C447_07293</name>
</gene>
<evidence type="ECO:0000256" key="4">
    <source>
        <dbReference type="ARBA" id="ARBA00022982"/>
    </source>
</evidence>
<dbReference type="GO" id="GO:0009055">
    <property type="term" value="F:electron transfer activity"/>
    <property type="evidence" value="ECO:0007669"/>
    <property type="project" value="InterPro"/>
</dbReference>
<dbReference type="EMBL" id="AOMB01000020">
    <property type="protein sequence ID" value="EMA39303.1"/>
    <property type="molecule type" value="Genomic_DNA"/>
</dbReference>
<evidence type="ECO:0000256" key="9">
    <source>
        <dbReference type="SAM" id="Phobius"/>
    </source>
</evidence>
<dbReference type="PRINTS" id="PR00157">
    <property type="entry name" value="PLASTOCYANIN"/>
</dbReference>
<dbReference type="GO" id="GO:0016020">
    <property type="term" value="C:membrane"/>
    <property type="evidence" value="ECO:0007669"/>
    <property type="project" value="UniProtKB-SubCell"/>
</dbReference>
<feature type="binding site" evidence="7">
    <location>
        <position position="117"/>
    </location>
    <ligand>
        <name>Cu cation</name>
        <dbReference type="ChEBI" id="CHEBI:23378"/>
    </ligand>
</feature>
<dbReference type="InterPro" id="IPR006311">
    <property type="entry name" value="TAT_signal"/>
</dbReference>
<evidence type="ECO:0000313" key="11">
    <source>
        <dbReference type="EMBL" id="EMA39303.1"/>
    </source>
</evidence>
<evidence type="ECO:0000256" key="6">
    <source>
        <dbReference type="ARBA" id="ARBA00023136"/>
    </source>
</evidence>
<keyword evidence="4" id="KW-0249">Electron transport</keyword>
<dbReference type="eggNOG" id="arCOG02921">
    <property type="taxonomic scope" value="Archaea"/>
</dbReference>
<keyword evidence="5 7" id="KW-0186">Copper</keyword>
<evidence type="ECO:0000256" key="3">
    <source>
        <dbReference type="ARBA" id="ARBA00022723"/>
    </source>
</evidence>
<keyword evidence="3 7" id="KW-0479">Metal-binding</keyword>
<evidence type="ECO:0000313" key="12">
    <source>
        <dbReference type="Proteomes" id="UP000011566"/>
    </source>
</evidence>
<accession>M0M1L3</accession>
<feature type="region of interest" description="Disordered" evidence="8">
    <location>
        <begin position="25"/>
        <end position="56"/>
    </location>
</feature>
<evidence type="ECO:0000256" key="7">
    <source>
        <dbReference type="PIRSR" id="PIRSR602387-1"/>
    </source>
</evidence>
<comment type="caution">
    <text evidence="11">The sequence shown here is derived from an EMBL/GenBank/DDBJ whole genome shotgun (WGS) entry which is preliminary data.</text>
</comment>
<proteinExistence type="predicted"/>
<sequence>MNRRDFLVATSAVAGGSAAATGTAAAQQSGGNASGGGGGGSETVAVGSGSGLSFDPEELTIAPGTTVTWEWTGQGGAHNVVADDGAFNSGPPEDGDDITFSHTFPEAGEFPYHCAPHEGVGMVGTVIVQEGGSSASAAATEVDPEEMGVPIQAHFVGIATLLMMAVSLVYTFFVVKYGESPNAKRGS</sequence>
<dbReference type="SUPFAM" id="SSF49503">
    <property type="entry name" value="Cupredoxins"/>
    <property type="match status" value="1"/>
</dbReference>
<dbReference type="PROSITE" id="PS51318">
    <property type="entry name" value="TAT"/>
    <property type="match status" value="1"/>
</dbReference>
<dbReference type="GO" id="GO:0005507">
    <property type="term" value="F:copper ion binding"/>
    <property type="evidence" value="ECO:0007669"/>
    <property type="project" value="InterPro"/>
</dbReference>
<organism evidence="11 12">
    <name type="scientific">Halococcus hamelinensis 100A6</name>
    <dbReference type="NCBI Taxonomy" id="1132509"/>
    <lineage>
        <taxon>Archaea</taxon>
        <taxon>Methanobacteriati</taxon>
        <taxon>Methanobacteriota</taxon>
        <taxon>Stenosarchaea group</taxon>
        <taxon>Halobacteria</taxon>
        <taxon>Halobacteriales</taxon>
        <taxon>Halococcaceae</taxon>
        <taxon>Halococcus</taxon>
    </lineage>
</organism>
<evidence type="ECO:0000256" key="1">
    <source>
        <dbReference type="ARBA" id="ARBA00004370"/>
    </source>
</evidence>
<reference evidence="11 12" key="1">
    <citation type="journal article" date="2014" name="PLoS Genet.">
        <title>Phylogenetically driven sequencing of extremely halophilic archaea reveals strategies for static and dynamic osmo-response.</title>
        <authorList>
            <person name="Becker E.A."/>
            <person name="Seitzer P.M."/>
            <person name="Tritt A."/>
            <person name="Larsen D."/>
            <person name="Krusor M."/>
            <person name="Yao A.I."/>
            <person name="Wu D."/>
            <person name="Madern D."/>
            <person name="Eisen J.A."/>
            <person name="Darling A.E."/>
            <person name="Facciotti M.T."/>
        </authorList>
    </citation>
    <scope>NUCLEOTIDE SEQUENCE [LARGE SCALE GENOMIC DNA]</scope>
    <source>
        <strain evidence="11 12">100A6</strain>
    </source>
</reference>
<name>M0M1L3_9EURY</name>
<keyword evidence="2" id="KW-0813">Transport</keyword>
<feature type="transmembrane region" description="Helical" evidence="9">
    <location>
        <begin position="155"/>
        <end position="175"/>
    </location>
</feature>